<comment type="caution">
    <text evidence="1">The sequence shown here is derived from an EMBL/GenBank/DDBJ whole genome shotgun (WGS) entry which is preliminary data.</text>
</comment>
<evidence type="ECO:0000313" key="1">
    <source>
        <dbReference type="EMBL" id="MET4759269.1"/>
    </source>
</evidence>
<proteinExistence type="predicted"/>
<evidence type="ECO:0000313" key="2">
    <source>
        <dbReference type="Proteomes" id="UP001549366"/>
    </source>
</evidence>
<organism evidence="1 2">
    <name type="scientific">Endozoicomonas lisbonensis</name>
    <dbReference type="NCBI Taxonomy" id="3120522"/>
    <lineage>
        <taxon>Bacteria</taxon>
        <taxon>Pseudomonadati</taxon>
        <taxon>Pseudomonadota</taxon>
        <taxon>Gammaproteobacteria</taxon>
        <taxon>Oceanospirillales</taxon>
        <taxon>Endozoicomonadaceae</taxon>
        <taxon>Endozoicomonas</taxon>
    </lineage>
</organism>
<name>A0ABV2SQ76_9GAMM</name>
<gene>
    <name evidence="1" type="ORF">V5J35_004461</name>
</gene>
<dbReference type="Proteomes" id="UP001549366">
    <property type="component" value="Unassembled WGS sequence"/>
</dbReference>
<reference evidence="1 2" key="1">
    <citation type="submission" date="2024-06" db="EMBL/GenBank/DDBJ databases">
        <title>Genomic Encyclopedia of Type Strains, Phase V (KMG-V): Genome sequencing to study the core and pangenomes of soil and plant-associated prokaryotes.</title>
        <authorList>
            <person name="Whitman W."/>
        </authorList>
    </citation>
    <scope>NUCLEOTIDE SEQUENCE [LARGE SCALE GENOMIC DNA]</scope>
    <source>
        <strain evidence="1 2">NE40</strain>
    </source>
</reference>
<protein>
    <submittedName>
        <fullName evidence="1">Uncharacterized protein</fullName>
    </submittedName>
</protein>
<sequence>MHSYTTEPGISFFISDSGKIISREGKGKLAEAIRNNRGMSIMAISEDDNCVVSVKLDPRRGLVADYMPMSRKTIWSIMSSKDQAQKDAMRAVSNNPKKYAKEQGLIPGSVKYHSYLIEFDRVFNKTRKRKTIQIM</sequence>
<keyword evidence="2" id="KW-1185">Reference proteome</keyword>
<dbReference type="RefSeq" id="WP_354009273.1">
    <property type="nucleotide sequence ID" value="NZ_JBEWTA010000001.1"/>
</dbReference>
<dbReference type="EMBL" id="JBEWTB010000002">
    <property type="protein sequence ID" value="MET4759269.1"/>
    <property type="molecule type" value="Genomic_DNA"/>
</dbReference>
<accession>A0ABV2SQ76</accession>